<dbReference type="InterPro" id="IPR049304">
    <property type="entry name" value="Gly_rich_dom"/>
</dbReference>
<dbReference type="NCBIfam" id="NF012200">
    <property type="entry name" value="choice_anch_D"/>
    <property type="match status" value="5"/>
</dbReference>
<dbReference type="SMART" id="SM00560">
    <property type="entry name" value="LamGL"/>
    <property type="match status" value="1"/>
</dbReference>
<feature type="domain" description="Ig-like" evidence="10">
    <location>
        <begin position="696"/>
        <end position="797"/>
    </location>
</feature>
<dbReference type="InterPro" id="IPR033305">
    <property type="entry name" value="Hydin-like"/>
</dbReference>
<dbReference type="Pfam" id="PF13385">
    <property type="entry name" value="Laminin_G_3"/>
    <property type="match status" value="1"/>
</dbReference>
<gene>
    <name evidence="11" type="ORF">SAMN02927903_01884</name>
</gene>
<evidence type="ECO:0000256" key="2">
    <source>
        <dbReference type="ARBA" id="ARBA00004496"/>
    </source>
</evidence>
<accession>A0A1G5HME0</accession>
<evidence type="ECO:0000256" key="1">
    <source>
        <dbReference type="ARBA" id="ARBA00004138"/>
    </source>
</evidence>
<evidence type="ECO:0000256" key="4">
    <source>
        <dbReference type="ARBA" id="ARBA00022729"/>
    </source>
</evidence>
<dbReference type="PROSITE" id="PS50835">
    <property type="entry name" value="IG_LIKE"/>
    <property type="match status" value="2"/>
</dbReference>
<name>A0A1G5HME0_9FLAO</name>
<dbReference type="Pfam" id="PF19081">
    <property type="entry name" value="Ig_7"/>
    <property type="match status" value="1"/>
</dbReference>
<feature type="chain" id="PRO_5011517160" evidence="9">
    <location>
        <begin position="27"/>
        <end position="2774"/>
    </location>
</feature>
<evidence type="ECO:0000256" key="9">
    <source>
        <dbReference type="SAM" id="SignalP"/>
    </source>
</evidence>
<evidence type="ECO:0000256" key="3">
    <source>
        <dbReference type="ARBA" id="ARBA00022490"/>
    </source>
</evidence>
<dbReference type="GO" id="GO:0004553">
    <property type="term" value="F:hydrolase activity, hydrolyzing O-glycosyl compounds"/>
    <property type="evidence" value="ECO:0007669"/>
    <property type="project" value="UniProtKB-ARBA"/>
</dbReference>
<dbReference type="InterPro" id="IPR044023">
    <property type="entry name" value="Ig_7"/>
</dbReference>
<keyword evidence="7" id="KW-0966">Cell projection</keyword>
<dbReference type="GO" id="GO:0005737">
    <property type="term" value="C:cytoplasm"/>
    <property type="evidence" value="ECO:0007669"/>
    <property type="project" value="UniProtKB-SubCell"/>
</dbReference>
<dbReference type="InterPro" id="IPR028974">
    <property type="entry name" value="TSP_type-3_rpt"/>
</dbReference>
<evidence type="ECO:0000313" key="11">
    <source>
        <dbReference type="EMBL" id="SCY64218.1"/>
    </source>
</evidence>
<evidence type="ECO:0000313" key="12">
    <source>
        <dbReference type="Proteomes" id="UP000199354"/>
    </source>
</evidence>
<proteinExistence type="predicted"/>
<dbReference type="STRING" id="490189.SAMN02927903_01884"/>
<dbReference type="InterPro" id="IPR013783">
    <property type="entry name" value="Ig-like_fold"/>
</dbReference>
<dbReference type="InterPro" id="IPR053879">
    <property type="entry name" value="HYDIN_VesB_CFA65-like_Ig"/>
</dbReference>
<dbReference type="Proteomes" id="UP000199354">
    <property type="component" value="Unassembled WGS sequence"/>
</dbReference>
<evidence type="ECO:0000256" key="8">
    <source>
        <dbReference type="SAM" id="MobiDB-lite"/>
    </source>
</evidence>
<dbReference type="Gene3D" id="2.60.40.10">
    <property type="entry name" value="Immunoglobulins"/>
    <property type="match status" value="5"/>
</dbReference>
<dbReference type="RefSeq" id="WP_139149638.1">
    <property type="nucleotide sequence ID" value="NZ_FMVF01000008.1"/>
</dbReference>
<comment type="subcellular location">
    <subcellularLocation>
        <location evidence="1">Cell projection</location>
        <location evidence="1">Cilium</location>
    </subcellularLocation>
    <subcellularLocation>
        <location evidence="2">Cytoplasm</location>
    </subcellularLocation>
</comment>
<keyword evidence="4 9" id="KW-0732">Signal</keyword>
<keyword evidence="5" id="KW-0969">Cilium</keyword>
<dbReference type="GO" id="GO:0005975">
    <property type="term" value="P:carbohydrate metabolic process"/>
    <property type="evidence" value="ECO:0007669"/>
    <property type="project" value="UniProtKB-ARBA"/>
</dbReference>
<dbReference type="OrthoDB" id="2582440at2"/>
<dbReference type="NCBIfam" id="TIGR04183">
    <property type="entry name" value="Por_Secre_tail"/>
    <property type="match status" value="1"/>
</dbReference>
<dbReference type="SUPFAM" id="SSF103647">
    <property type="entry name" value="TSP type-3 repeat"/>
    <property type="match status" value="1"/>
</dbReference>
<sequence>MKTITQTRTKLLATLCLLFVSFLSNAQTQTYNANGTFTVPAGVTTVTVEAWGGGGAGGGVNGQSSTNRAAGGGSGGTFTRATGVVVSPGTNVGVTVGQGGVGTNASAGTAGGTSTFASVTPVTAAGGNGGALATNGTNNSAGGGNATGTTYDGGRGANAASGTSGGGGGGAGSSADGGNASGATAGTGGAGGGGNGGAGRGSSGNGYDATGLAGGGGGGRSNNSTDRSGGDGYAGQVQVSYTCPSYLMTSSPTATPACVGAGATITILSTSMPTGTYTVTYNLTGTTVATGNTATVNFVAGTPGTGTFVTSTLNAGITLVTITNIASSYCNTNQLPITNSVSVTMVANPTANAGTSVATCATSGAVNITAGSSASNHAGVQWTSSGSGIFTAATSLTTATYTPSAADIAAGSVTLTLTATGNTPCANVVSNKTLTIRALPTAIAGGNMSICSSITSLNITAGSSATNQSSVAWTSSGTGTFTNATSLTTATYTPSALDKTNGSVTLTLTANATAPCTGSVTSTKTLTFAANPSANAGAALSMCSSSASINVTTGASASHYTSVLWTSSGTGTFANANSITLATYSPSAADRSAGSVTLTLTALSPGCTNGTANKILTIIPAPTANAGTPINICGGSATSITAGASATNYTSVLWTSSGTGTFTDANSLTTAQYTPSAADITAGTITLTLTVTGNAPCTVATSNKTFTINDVVIANAGTAVTTCSTAGAVNITAGATATNYTSVLWTTSGTGTFANANSLTNATYTPSAADISAGAVTLTLTASNAGCGSDSSSKTLTIYTTPTVTGTTPATRTGPGTVILGATASVGTLYWYATPTGGTSLGFGTSFTTPVISNTTTFYVEAVNGTCSSTPRTAVIATVLFSEVDIRGNGNSIADGDVTPSATDFTDFGTTNMTRTFVIHNTGAGVLSLGTLVLTGADASEFSIISMPNPTVAAGQTTSFTIGFNPTVAGLRLAGIKLPTNDIDEPTYDFAIQGTGVNKEIDIQGNGTSIADGDTTWTTADWTDFGSTVATRTFTIRNLGNIVLNIGAINFTGVNAADFSITTPPSATVGPYGTTTFVVTFTPGAINDRYATISINNDDANEAIYDYALHGYGIIPEIDIRGNGNSIANNDATPSGTDWTDFGNTTVTRTFTIYNQGNTLLNLGAITFSGANAGEFSVSVPPASPVGAFSSTTFVVTFAPTATGTRNATISIVNNDNNENPYVFAIRGTGVAQEIQIQGNGNTISDNDTTPSATDWTDYGTSALSRTFTIRNTGNLVLTLGTISFTGTNPGDFAVTSAPSATVPAFGSTTVTIAFNPSGLGTRSAMFNIVNNDANENPYNFNIQGTGGTPEINIRSQYQVDIADGDMTPNTNDQTDFGEVSKDGGSVVVNLVIQNTGTGAMSVGAASFSGTNAADFAIVSAPDATIAAGGSSRFKISFTPTSVGAKSAMFSIVNNDSNENPYNFALAGTGVQTYKDTDGDGVTDNKDIDDDNDGIVDIQEQTDGLAYPLTSLVPYVFLNETFGAGTTKGQININTPGASCTYCYEDGYGSPCDASVTLEDGEYCVNYKITGSVASDPENIHGDLAWYDGLDHTPGDTNGRMAVFNASFAAGTFYETRVDGVIPNVPISYSFWVLNIMRQSNYPGSIRPNITVEFVDLANNLISSFNTGFIGRCTTDPNDNSCFNTNWLQFSTSVNLGNVTSFIIRFKNNSTGGGGNDLALDDIVIQQNYIDTDGDGVANIFDLDDENDGIPDIEEAGYKDFSSGLSTMDLSSPITWSDANANGLHDYIDSLIDGFGYYIPDSDYDGVPDYLDLDSDNDSLFDVDEAGLFNGDGDINGDGRGDLADTDRDGILDLYDNNVGFGTNVRPYAQDIDFDTIPDYLQLDSDWDGVPDIQTGLYGALDTDWDGMIDGWDDVDRDGIIDTFDTNTTVIGSPRDLDRKLFLDFDGRNDYGQGTGVLGGLSTVTMMGWINLNGTFNTDGVIVGQNNFQLKINAARNLQVVRNGATTTYGAVTLNQSQWYHVGATLGGGQLKLYVNGVNVLTNAASGAVNADASMLTLGKNPTSNTQYFKGKIDEVRIFNVNLTDQQFQRIVYQEMQNNASQVRGAIVPRNVGSLPWGNVLRYYRMDAYKDDIIDDLTTASIDVATGMRIYNHKVIQVQQAPMPFVTERTGNFATAVDSPTNEVRGMDIMDQDWSIVQVHHDITETANNVDLGMFVDPGVSIVADNDIKIQNDWYLKLDGKIDLQGKSQLVQTTDSDLDVTSAGSVERDQQGQSSRFNYNYWCSPVGSLSTTQNNTNYTVNGVMRDGTNPNALQNINFVTGHNGAPTSPISIASYWIFKFQNTSPVYANWSSVGPNGTLLAGQGYTMKGSGAATASQNFAFTGKPNNGTITSPIAANNLNLSGNPYASALDANAFIMANTTSTTGTLYFWEHYSTNSSHVLADYQGGYATRNLVGGTPPVSPAEVSGLGSSTRIPGRFVPVGQGFFVTGSATGGNVTLSNAQRAFVKEDNANSNFMFRQDNQAGPIARSTDEAFDNSEDAYTESEHGKIRIGFTSPEQFHRQVLLGFMDDLATSAIEPGYDAPHIDNQPSDMYFLNGTTPLNIQGEGYFDENSVYPVGVKLAAAGTIKFTLDGTEAFDEAQEIYIYDNSTDTYHSIRNEQVFSVDAPAGITNDRFSVRFKTDEALATDNFSATAAITTMYTSEDRMITIKNGSLQATVETVVLFNMLGQPVAQWDTENEDQKNIQLPVKSLSTGTYIVKVFTDKGNLSKKVLIK</sequence>
<evidence type="ECO:0000256" key="5">
    <source>
        <dbReference type="ARBA" id="ARBA00023069"/>
    </source>
</evidence>
<dbReference type="Pfam" id="PF18962">
    <property type="entry name" value="Por_Secre_tail"/>
    <property type="match status" value="1"/>
</dbReference>
<evidence type="ECO:0000256" key="6">
    <source>
        <dbReference type="ARBA" id="ARBA00023157"/>
    </source>
</evidence>
<dbReference type="Pfam" id="PF22544">
    <property type="entry name" value="HYDIN_VesB_CFA65-like_Ig"/>
    <property type="match status" value="2"/>
</dbReference>
<dbReference type="InterPro" id="IPR007110">
    <property type="entry name" value="Ig-like_dom"/>
</dbReference>
<feature type="signal peptide" evidence="9">
    <location>
        <begin position="1"/>
        <end position="26"/>
    </location>
</feature>
<protein>
    <submittedName>
        <fullName evidence="11">Por secretion system C-terminal sorting domain-containing protein</fullName>
    </submittedName>
</protein>
<evidence type="ECO:0000256" key="7">
    <source>
        <dbReference type="ARBA" id="ARBA00023273"/>
    </source>
</evidence>
<dbReference type="Pfam" id="PF21722">
    <property type="entry name" value="Gly_rich_2"/>
    <property type="match status" value="1"/>
</dbReference>
<evidence type="ECO:0000259" key="10">
    <source>
        <dbReference type="PROSITE" id="PS50835"/>
    </source>
</evidence>
<feature type="domain" description="Ig-like" evidence="10">
    <location>
        <begin position="336"/>
        <end position="435"/>
    </location>
</feature>
<keyword evidence="12" id="KW-1185">Reference proteome</keyword>
<dbReference type="InterPro" id="IPR013320">
    <property type="entry name" value="ConA-like_dom_sf"/>
</dbReference>
<feature type="region of interest" description="Disordered" evidence="8">
    <location>
        <begin position="210"/>
        <end position="233"/>
    </location>
</feature>
<dbReference type="PANTHER" id="PTHR23053:SF0">
    <property type="entry name" value="HYDROCEPHALUS-INDUCING PROTEIN HOMOLOG"/>
    <property type="match status" value="1"/>
</dbReference>
<dbReference type="GO" id="GO:0005509">
    <property type="term" value="F:calcium ion binding"/>
    <property type="evidence" value="ECO:0007669"/>
    <property type="project" value="InterPro"/>
</dbReference>
<dbReference type="InterPro" id="IPR026444">
    <property type="entry name" value="Secre_tail"/>
</dbReference>
<keyword evidence="3" id="KW-0963">Cytoplasm</keyword>
<dbReference type="Gene3D" id="2.60.120.200">
    <property type="match status" value="1"/>
</dbReference>
<dbReference type="SUPFAM" id="SSF49899">
    <property type="entry name" value="Concanavalin A-like lectins/glucanases"/>
    <property type="match status" value="1"/>
</dbReference>
<keyword evidence="6" id="KW-1015">Disulfide bond</keyword>
<organism evidence="11 12">
    <name type="scientific">Flavobacterium caeni</name>
    <dbReference type="NCBI Taxonomy" id="490189"/>
    <lineage>
        <taxon>Bacteria</taxon>
        <taxon>Pseudomonadati</taxon>
        <taxon>Bacteroidota</taxon>
        <taxon>Flavobacteriia</taxon>
        <taxon>Flavobacteriales</taxon>
        <taxon>Flavobacteriaceae</taxon>
        <taxon>Flavobacterium</taxon>
    </lineage>
</organism>
<dbReference type="EMBL" id="FMVF01000008">
    <property type="protein sequence ID" value="SCY64218.1"/>
    <property type="molecule type" value="Genomic_DNA"/>
</dbReference>
<reference evidence="11 12" key="1">
    <citation type="submission" date="2016-10" db="EMBL/GenBank/DDBJ databases">
        <authorList>
            <person name="de Groot N.N."/>
        </authorList>
    </citation>
    <scope>NUCLEOTIDE SEQUENCE [LARGE SCALE GENOMIC DNA]</scope>
    <source>
        <strain evidence="11 12">CGMCC 1.7031</strain>
    </source>
</reference>
<dbReference type="PANTHER" id="PTHR23053">
    <property type="entry name" value="DLEC1 DELETED IN LUNG AND ESOPHAGEAL CANCER 1"/>
    <property type="match status" value="1"/>
</dbReference>
<dbReference type="InterPro" id="IPR006558">
    <property type="entry name" value="LamG-like"/>
</dbReference>